<evidence type="ECO:0000256" key="4">
    <source>
        <dbReference type="ARBA" id="ARBA00022679"/>
    </source>
</evidence>
<gene>
    <name evidence="11" type="ORF">DI565_10355</name>
</gene>
<dbReference type="Proteomes" id="UP000249577">
    <property type="component" value="Unassembled WGS sequence"/>
</dbReference>
<protein>
    <submittedName>
        <fullName evidence="11">L,D-transpeptidase</fullName>
    </submittedName>
</protein>
<dbReference type="SUPFAM" id="SSF141523">
    <property type="entry name" value="L,D-transpeptidase catalytic domain-like"/>
    <property type="match status" value="1"/>
</dbReference>
<comment type="pathway">
    <text evidence="1 9">Cell wall biogenesis; peptidoglycan biosynthesis.</text>
</comment>
<keyword evidence="4" id="KW-0808">Transferase</keyword>
<accession>A0A2W5MFB9</accession>
<feature type="active site" description="Proton donor/acceptor" evidence="9">
    <location>
        <position position="212"/>
    </location>
</feature>
<evidence type="ECO:0000259" key="10">
    <source>
        <dbReference type="PROSITE" id="PS52029"/>
    </source>
</evidence>
<dbReference type="GO" id="GO:0071972">
    <property type="term" value="F:peptidoglycan L,D-transpeptidase activity"/>
    <property type="evidence" value="ECO:0007669"/>
    <property type="project" value="TreeGrafter"/>
</dbReference>
<reference evidence="11 12" key="1">
    <citation type="submission" date="2017-08" db="EMBL/GenBank/DDBJ databases">
        <title>Infants hospitalized years apart are colonized by the same room-sourced microbial strains.</title>
        <authorList>
            <person name="Brooks B."/>
            <person name="Olm M.R."/>
            <person name="Firek B.A."/>
            <person name="Baker R."/>
            <person name="Thomas B.C."/>
            <person name="Morowitz M.J."/>
            <person name="Banfield J.F."/>
        </authorList>
    </citation>
    <scope>NUCLEOTIDE SEQUENCE [LARGE SCALE GENOMIC DNA]</scope>
    <source>
        <strain evidence="11">S2_005_003_R2_43</strain>
    </source>
</reference>
<keyword evidence="7 9" id="KW-0573">Peptidoglycan synthesis</keyword>
<dbReference type="GO" id="GO:0071555">
    <property type="term" value="P:cell wall organization"/>
    <property type="evidence" value="ECO:0007669"/>
    <property type="project" value="UniProtKB-UniRule"/>
</dbReference>
<dbReference type="InterPro" id="IPR038063">
    <property type="entry name" value="Transpep_catalytic_dom"/>
</dbReference>
<dbReference type="PROSITE" id="PS52029">
    <property type="entry name" value="LD_TPASE"/>
    <property type="match status" value="1"/>
</dbReference>
<dbReference type="InterPro" id="IPR050979">
    <property type="entry name" value="LD-transpeptidase"/>
</dbReference>
<dbReference type="UniPathway" id="UPA00219"/>
<feature type="active site" description="Nucleophile" evidence="9">
    <location>
        <position position="228"/>
    </location>
</feature>
<organism evidence="11 12">
    <name type="scientific">Ancylobacter novellus</name>
    <name type="common">Thiobacillus novellus</name>
    <dbReference type="NCBI Taxonomy" id="921"/>
    <lineage>
        <taxon>Bacteria</taxon>
        <taxon>Pseudomonadati</taxon>
        <taxon>Pseudomonadota</taxon>
        <taxon>Alphaproteobacteria</taxon>
        <taxon>Hyphomicrobiales</taxon>
        <taxon>Xanthobacteraceae</taxon>
        <taxon>Ancylobacter</taxon>
    </lineage>
</organism>
<feature type="domain" description="L,D-TPase catalytic" evidence="10">
    <location>
        <begin position="116"/>
        <end position="252"/>
    </location>
</feature>
<evidence type="ECO:0000256" key="5">
    <source>
        <dbReference type="ARBA" id="ARBA00022801"/>
    </source>
</evidence>
<proteinExistence type="inferred from homology"/>
<dbReference type="EMBL" id="QFPN01000004">
    <property type="protein sequence ID" value="PZQ16183.1"/>
    <property type="molecule type" value="Genomic_DNA"/>
</dbReference>
<dbReference type="PANTHER" id="PTHR30582">
    <property type="entry name" value="L,D-TRANSPEPTIDASE"/>
    <property type="match status" value="1"/>
</dbReference>
<evidence type="ECO:0000256" key="7">
    <source>
        <dbReference type="ARBA" id="ARBA00022984"/>
    </source>
</evidence>
<evidence type="ECO:0000256" key="9">
    <source>
        <dbReference type="PROSITE-ProRule" id="PRU01373"/>
    </source>
</evidence>
<dbReference type="Gene3D" id="2.40.440.10">
    <property type="entry name" value="L,D-transpeptidase catalytic domain-like"/>
    <property type="match status" value="1"/>
</dbReference>
<evidence type="ECO:0000313" key="12">
    <source>
        <dbReference type="Proteomes" id="UP000249577"/>
    </source>
</evidence>
<dbReference type="CDD" id="cd16913">
    <property type="entry name" value="YkuD_like"/>
    <property type="match status" value="1"/>
</dbReference>
<dbReference type="GO" id="GO:0018104">
    <property type="term" value="P:peptidoglycan-protein cross-linking"/>
    <property type="evidence" value="ECO:0007669"/>
    <property type="project" value="TreeGrafter"/>
</dbReference>
<dbReference type="GO" id="GO:0005576">
    <property type="term" value="C:extracellular region"/>
    <property type="evidence" value="ECO:0007669"/>
    <property type="project" value="TreeGrafter"/>
</dbReference>
<comment type="similarity">
    <text evidence="2">Belongs to the YkuD family.</text>
</comment>
<dbReference type="PANTHER" id="PTHR30582:SF24">
    <property type="entry name" value="L,D-TRANSPEPTIDASE ERFK_SRFK-RELATED"/>
    <property type="match status" value="1"/>
</dbReference>
<evidence type="ECO:0000313" key="11">
    <source>
        <dbReference type="EMBL" id="PZQ16183.1"/>
    </source>
</evidence>
<dbReference type="GO" id="GO:0016757">
    <property type="term" value="F:glycosyltransferase activity"/>
    <property type="evidence" value="ECO:0007669"/>
    <property type="project" value="UniProtKB-KW"/>
</dbReference>
<keyword evidence="3" id="KW-0328">Glycosyltransferase</keyword>
<dbReference type="AlphaFoldDB" id="A0A2W5MFB9"/>
<evidence type="ECO:0000256" key="3">
    <source>
        <dbReference type="ARBA" id="ARBA00022676"/>
    </source>
</evidence>
<evidence type="ECO:0000256" key="2">
    <source>
        <dbReference type="ARBA" id="ARBA00005992"/>
    </source>
</evidence>
<keyword evidence="8 9" id="KW-0961">Cell wall biogenesis/degradation</keyword>
<comment type="caution">
    <text evidence="11">The sequence shown here is derived from an EMBL/GenBank/DDBJ whole genome shotgun (WGS) entry which is preliminary data.</text>
</comment>
<name>A0A2W5MFB9_ANCNO</name>
<dbReference type="GO" id="GO:0008360">
    <property type="term" value="P:regulation of cell shape"/>
    <property type="evidence" value="ECO:0007669"/>
    <property type="project" value="UniProtKB-UniRule"/>
</dbReference>
<evidence type="ECO:0000256" key="1">
    <source>
        <dbReference type="ARBA" id="ARBA00004752"/>
    </source>
</evidence>
<dbReference type="FunFam" id="2.40.440.10:FF:000002">
    <property type="entry name" value="L,D-transpeptidase ErfK/SrfK"/>
    <property type="match status" value="1"/>
</dbReference>
<evidence type="ECO:0000256" key="8">
    <source>
        <dbReference type="ARBA" id="ARBA00023316"/>
    </source>
</evidence>
<evidence type="ECO:0000256" key="6">
    <source>
        <dbReference type="ARBA" id="ARBA00022960"/>
    </source>
</evidence>
<keyword evidence="6 9" id="KW-0133">Cell shape</keyword>
<dbReference type="InterPro" id="IPR005490">
    <property type="entry name" value="LD_TPept_cat_dom"/>
</dbReference>
<keyword evidence="5" id="KW-0378">Hydrolase</keyword>
<dbReference type="Pfam" id="PF03734">
    <property type="entry name" value="YkuD"/>
    <property type="match status" value="1"/>
</dbReference>
<sequence>MSTASSFRLRDRMPHLRVLGRIALIATLPLALAACVTSRPLPPSQAAVQAPAHAFAPAPVPPVIAGPIVGDLDSSSRYGDGISASEPYPVKAVNLDKVDPRFLKQTVPNTTGEAPGTIVIDPRERHLYLVQNDGTAIRYGVGVGREGFAWSGEAYVRRKLEWPDWHPPAEMVARDPHARPYADGMPGGPGNPLGARSLTLWQGDKDTLYRIHGTIEPYSIGKAVSSGCIRMMNQDVIDLYERVPLGTKVVVRS</sequence>